<keyword evidence="1" id="KW-0472">Membrane</keyword>
<evidence type="ECO:0000259" key="2">
    <source>
        <dbReference type="Pfam" id="PF04773"/>
    </source>
</evidence>
<evidence type="ECO:0000313" key="4">
    <source>
        <dbReference type="EMBL" id="MBD0725046.1"/>
    </source>
</evidence>
<dbReference type="PANTHER" id="PTHR30273">
    <property type="entry name" value="PERIPLASMIC SIGNAL SENSOR AND SIGMA FACTOR ACTIVATOR FECR-RELATED"/>
    <property type="match status" value="1"/>
</dbReference>
<accession>A0ABR7URJ7</accession>
<name>A0ABR7URJ7_9FLAO</name>
<evidence type="ECO:0000259" key="3">
    <source>
        <dbReference type="Pfam" id="PF16344"/>
    </source>
</evidence>
<dbReference type="Pfam" id="PF16344">
    <property type="entry name" value="FecR_C"/>
    <property type="match status" value="1"/>
</dbReference>
<dbReference type="InterPro" id="IPR032508">
    <property type="entry name" value="FecR_C"/>
</dbReference>
<keyword evidence="1" id="KW-0812">Transmembrane</keyword>
<feature type="transmembrane region" description="Helical" evidence="1">
    <location>
        <begin position="71"/>
        <end position="94"/>
    </location>
</feature>
<feature type="domain" description="Protein FecR C-terminal" evidence="3">
    <location>
        <begin position="233"/>
        <end position="297"/>
    </location>
</feature>
<protein>
    <submittedName>
        <fullName evidence="4">Anti-sigma factor</fullName>
    </submittedName>
</protein>
<dbReference type="PANTHER" id="PTHR30273:SF2">
    <property type="entry name" value="PROTEIN FECR"/>
    <property type="match status" value="1"/>
</dbReference>
<dbReference type="Proteomes" id="UP000661715">
    <property type="component" value="Unassembled WGS sequence"/>
</dbReference>
<gene>
    <name evidence="4" type="ORF">B6A10_07640</name>
</gene>
<evidence type="ECO:0000313" key="5">
    <source>
        <dbReference type="Proteomes" id="UP000661715"/>
    </source>
</evidence>
<dbReference type="InterPro" id="IPR012373">
    <property type="entry name" value="Ferrdict_sens_TM"/>
</dbReference>
<evidence type="ECO:0000256" key="1">
    <source>
        <dbReference type="SAM" id="Phobius"/>
    </source>
</evidence>
<dbReference type="InterPro" id="IPR006860">
    <property type="entry name" value="FecR"/>
</dbReference>
<proteinExistence type="predicted"/>
<reference evidence="4 5" key="1">
    <citation type="journal article" date="2020" name="Microbiol. Res.">
        <title>Flavobacterium pokkalii sp. nov., a novel plant growth promoting native rhizobacteria isolated from pokkali rice grown in coastal saline affected agricultural regions of southern India, Kerala.</title>
        <authorList>
            <person name="Menon R.R."/>
            <person name="Kumari S."/>
            <person name="Viver T."/>
            <person name="Rameshkumar N."/>
        </authorList>
    </citation>
    <scope>NUCLEOTIDE SEQUENCE [LARGE SCALE GENOMIC DNA]</scope>
    <source>
        <strain evidence="4 5">L1I52</strain>
    </source>
</reference>
<dbReference type="PIRSF" id="PIRSF018266">
    <property type="entry name" value="FecR"/>
    <property type="match status" value="1"/>
</dbReference>
<keyword evidence="5" id="KW-1185">Reference proteome</keyword>
<dbReference type="Gene3D" id="3.55.50.30">
    <property type="match status" value="1"/>
</dbReference>
<organism evidence="4 5">
    <name type="scientific">Flavobacterium pokkalii</name>
    <dbReference type="NCBI Taxonomy" id="1940408"/>
    <lineage>
        <taxon>Bacteria</taxon>
        <taxon>Pseudomonadati</taxon>
        <taxon>Bacteroidota</taxon>
        <taxon>Flavobacteriia</taxon>
        <taxon>Flavobacteriales</taxon>
        <taxon>Flavobacteriaceae</taxon>
        <taxon>Flavobacterium</taxon>
    </lineage>
</organism>
<dbReference type="Gene3D" id="2.60.120.1440">
    <property type="match status" value="1"/>
</dbReference>
<comment type="caution">
    <text evidence="4">The sequence shown here is derived from an EMBL/GenBank/DDBJ whole genome shotgun (WGS) entry which is preliminary data.</text>
</comment>
<dbReference type="RefSeq" id="WP_188220395.1">
    <property type="nucleotide sequence ID" value="NZ_NASZ01000009.1"/>
</dbReference>
<sequence>MKKEKEILKWLNGELSDREIEDLKQSEDFHTLEKIAHYSAHLDTPKIDAQEALAAFKNRNLTKKKPKVRPLYFKTIYKVAAIFVVLLTSAYFLFSNSTQSFETGIAQTKTFKLPDNSKVLLNASSKITFNEKNWNQQRDLTLEGEAYFQVQKGKTFSVKTADGIVKVLGTHFDVKQRDNYYEVSCFEGLVSVTYKNTTVKLPPGKSFRVINNRIEKTDDFDAETPSWLQKESSFNQIPLHQVIAELQRQYGIKIETEKIDTTQLFTGSFTHTNQKTALESVTIPLRLSYKIKGKTIIFYKYEVQ</sequence>
<dbReference type="EMBL" id="NASZ01000009">
    <property type="protein sequence ID" value="MBD0725046.1"/>
    <property type="molecule type" value="Genomic_DNA"/>
</dbReference>
<dbReference type="Pfam" id="PF04773">
    <property type="entry name" value="FecR"/>
    <property type="match status" value="1"/>
</dbReference>
<feature type="domain" description="FecR protein" evidence="2">
    <location>
        <begin position="101"/>
        <end position="190"/>
    </location>
</feature>
<keyword evidence="1" id="KW-1133">Transmembrane helix</keyword>